<proteinExistence type="predicted"/>
<dbReference type="PANTHER" id="PTHR33608">
    <property type="entry name" value="BLL2464 PROTEIN"/>
    <property type="match status" value="1"/>
</dbReference>
<dbReference type="Pfam" id="PF01882">
    <property type="entry name" value="DUF58"/>
    <property type="match status" value="1"/>
</dbReference>
<feature type="compositionally biased region" description="Low complexity" evidence="1">
    <location>
        <begin position="11"/>
        <end position="23"/>
    </location>
</feature>
<dbReference type="InterPro" id="IPR002881">
    <property type="entry name" value="DUF58"/>
</dbReference>
<evidence type="ECO:0000256" key="1">
    <source>
        <dbReference type="SAM" id="MobiDB-lite"/>
    </source>
</evidence>
<organism evidence="3 4">
    <name type="scientific">Streptosporangium sandarakinum</name>
    <dbReference type="NCBI Taxonomy" id="1260955"/>
    <lineage>
        <taxon>Bacteria</taxon>
        <taxon>Bacillati</taxon>
        <taxon>Actinomycetota</taxon>
        <taxon>Actinomycetes</taxon>
        <taxon>Streptosporangiales</taxon>
        <taxon>Streptosporangiaceae</taxon>
        <taxon>Streptosporangium</taxon>
    </lineage>
</organism>
<name>A0A852ULT2_9ACTN</name>
<reference evidence="3 4" key="1">
    <citation type="submission" date="2020-07" db="EMBL/GenBank/DDBJ databases">
        <title>Sequencing the genomes of 1000 actinobacteria strains.</title>
        <authorList>
            <person name="Klenk H.-P."/>
        </authorList>
    </citation>
    <scope>NUCLEOTIDE SEQUENCE [LARGE SCALE GENOMIC DNA]</scope>
    <source>
        <strain evidence="3 4">DSM 45763</strain>
    </source>
</reference>
<feature type="region of interest" description="Disordered" evidence="1">
    <location>
        <begin position="1"/>
        <end position="23"/>
    </location>
</feature>
<comment type="caution">
    <text evidence="3">The sequence shown here is derived from an EMBL/GenBank/DDBJ whole genome shotgun (WGS) entry which is preliminary data.</text>
</comment>
<keyword evidence="4" id="KW-1185">Reference proteome</keyword>
<dbReference type="PANTHER" id="PTHR33608:SF14">
    <property type="entry name" value="POSSIBLE CONSERVED SECRETED PROTEIN"/>
    <property type="match status" value="1"/>
</dbReference>
<dbReference type="Proteomes" id="UP000576393">
    <property type="component" value="Unassembled WGS sequence"/>
</dbReference>
<gene>
    <name evidence="3" type="ORF">HDA43_000021</name>
</gene>
<dbReference type="AlphaFoldDB" id="A0A852ULT2"/>
<sequence>MMRSRRRTPERAAAPADPGGSAAGWAPTAALRRAAMFGCGLCLLAVGLGRPDLLAMAVPFALGTVWTLRARPGGPPRAALRLGGADVTGGIADAVEDDAVEVAVAVEAEGATLCVVGPAASPTLGLAAGHHVTLPPAMVEITGTAHRWGVHLLGPVRVRAVACDGLLAFPTLTLPAAGVRVLPLAGPFTSRAPVPRPGGMSGVHRSHRFGEGGELAGVRPYGPGDRPRRIDWRTTLRTGEPYVGATRPERDAEIVLLLDVLHEAGGEEYGVPSVLDTAVRAAAAIAEHHVRQGDRVWLMEFGPRMRRLRPGTGRRHHLAQLAWLAETRPMPEGRETSGDRPPVAGLPPNALVVMLTPLLDSRSAAALAALARARRPLVAVDTLPPGLRRRATGEWSDVAERLWRLERENTVGRLREAGVPVEAWHGAGSLDAVLRDVARIAAARR</sequence>
<evidence type="ECO:0000313" key="3">
    <source>
        <dbReference type="EMBL" id="NYF37862.1"/>
    </source>
</evidence>
<evidence type="ECO:0000313" key="4">
    <source>
        <dbReference type="Proteomes" id="UP000576393"/>
    </source>
</evidence>
<accession>A0A852ULT2</accession>
<dbReference type="EMBL" id="JACCCO010000001">
    <property type="protein sequence ID" value="NYF37862.1"/>
    <property type="molecule type" value="Genomic_DNA"/>
</dbReference>
<evidence type="ECO:0000259" key="2">
    <source>
        <dbReference type="Pfam" id="PF01882"/>
    </source>
</evidence>
<feature type="domain" description="DUF58" evidence="2">
    <location>
        <begin position="218"/>
        <end position="381"/>
    </location>
</feature>
<protein>
    <submittedName>
        <fullName evidence="3">Uncharacterized protein (DUF58 family)</fullName>
    </submittedName>
</protein>